<gene>
    <name evidence="23" type="ORF">CH371_15080</name>
</gene>
<evidence type="ECO:0000256" key="7">
    <source>
        <dbReference type="ARBA" id="ARBA00022676"/>
    </source>
</evidence>
<feature type="domain" description="Glycosyl transferase family 51" evidence="22">
    <location>
        <begin position="209"/>
        <end position="383"/>
    </location>
</feature>
<evidence type="ECO:0000256" key="13">
    <source>
        <dbReference type="ARBA" id="ARBA00022989"/>
    </source>
</evidence>
<dbReference type="SUPFAM" id="SSF56601">
    <property type="entry name" value="beta-lactamase/transpeptidase-like"/>
    <property type="match status" value="1"/>
</dbReference>
<evidence type="ECO:0000256" key="19">
    <source>
        <dbReference type="SAM" id="MobiDB-lite"/>
    </source>
</evidence>
<dbReference type="EMBL" id="NPDT01000007">
    <property type="protein sequence ID" value="PJZ64837.1"/>
    <property type="molecule type" value="Genomic_DNA"/>
</dbReference>
<dbReference type="PANTHER" id="PTHR32282:SF27">
    <property type="entry name" value="PENICILLIN-BINDING PROTEIN 1A"/>
    <property type="match status" value="1"/>
</dbReference>
<comment type="pathway">
    <text evidence="2">Cell wall biogenesis; peptidoglycan biosynthesis.</text>
</comment>
<evidence type="ECO:0000256" key="6">
    <source>
        <dbReference type="ARBA" id="ARBA00022670"/>
    </source>
</evidence>
<dbReference type="Gene3D" id="1.10.3810.10">
    <property type="entry name" value="Biosynthetic peptidoglycan transglycosylase-like"/>
    <property type="match status" value="1"/>
</dbReference>
<dbReference type="Proteomes" id="UP000231912">
    <property type="component" value="Unassembled WGS sequence"/>
</dbReference>
<comment type="subcellular location">
    <subcellularLocation>
        <location evidence="1">Membrane</location>
    </subcellularLocation>
</comment>
<keyword evidence="15" id="KW-0511">Multifunctional enzyme</keyword>
<comment type="catalytic activity">
    <reaction evidence="18">
        <text>[GlcNAc-(1-&gt;4)-Mur2Ac(oyl-L-Ala-gamma-D-Glu-L-Lys-D-Ala-D-Ala)](n)-di-trans,octa-cis-undecaprenyl diphosphate + beta-D-GlcNAc-(1-&gt;4)-Mur2Ac(oyl-L-Ala-gamma-D-Glu-L-Lys-D-Ala-D-Ala)-di-trans,octa-cis-undecaprenyl diphosphate = [GlcNAc-(1-&gt;4)-Mur2Ac(oyl-L-Ala-gamma-D-Glu-L-Lys-D-Ala-D-Ala)](n+1)-di-trans,octa-cis-undecaprenyl diphosphate + di-trans,octa-cis-undecaprenyl diphosphate + H(+)</text>
        <dbReference type="Rhea" id="RHEA:23708"/>
        <dbReference type="Rhea" id="RHEA-COMP:9602"/>
        <dbReference type="Rhea" id="RHEA-COMP:9603"/>
        <dbReference type="ChEBI" id="CHEBI:15378"/>
        <dbReference type="ChEBI" id="CHEBI:58405"/>
        <dbReference type="ChEBI" id="CHEBI:60033"/>
        <dbReference type="ChEBI" id="CHEBI:78435"/>
        <dbReference type="EC" id="2.4.99.28"/>
    </reaction>
</comment>
<dbReference type="InterPro" id="IPR023346">
    <property type="entry name" value="Lysozyme-like_dom_sf"/>
</dbReference>
<evidence type="ECO:0000256" key="8">
    <source>
        <dbReference type="ARBA" id="ARBA00022679"/>
    </source>
</evidence>
<evidence type="ECO:0000256" key="20">
    <source>
        <dbReference type="SAM" id="Phobius"/>
    </source>
</evidence>
<accession>A0A2M9Z8Z8</accession>
<evidence type="ECO:0000256" key="16">
    <source>
        <dbReference type="ARBA" id="ARBA00023316"/>
    </source>
</evidence>
<dbReference type="GO" id="GO:0016020">
    <property type="term" value="C:membrane"/>
    <property type="evidence" value="ECO:0007669"/>
    <property type="project" value="UniProtKB-SubCell"/>
</dbReference>
<comment type="similarity">
    <text evidence="3">In the C-terminal section; belongs to the transpeptidase family.</text>
</comment>
<dbReference type="RefSeq" id="WP_100759639.1">
    <property type="nucleotide sequence ID" value="NZ_NPDT01000007.1"/>
</dbReference>
<keyword evidence="14 20" id="KW-0472">Membrane</keyword>
<keyword evidence="16" id="KW-0961">Cell wall biogenesis/degradation</keyword>
<evidence type="ECO:0000256" key="10">
    <source>
        <dbReference type="ARBA" id="ARBA00022801"/>
    </source>
</evidence>
<keyword evidence="10" id="KW-0378">Hydrolase</keyword>
<reference evidence="23 24" key="1">
    <citation type="submission" date="2017-07" db="EMBL/GenBank/DDBJ databases">
        <title>Leptospira spp. isolated from tropical soils.</title>
        <authorList>
            <person name="Thibeaux R."/>
            <person name="Iraola G."/>
            <person name="Ferres I."/>
            <person name="Bierque E."/>
            <person name="Girault D."/>
            <person name="Soupe-Gilbert M.-E."/>
            <person name="Picardeau M."/>
            <person name="Goarant C."/>
        </authorList>
    </citation>
    <scope>NUCLEOTIDE SEQUENCE [LARGE SCALE GENOMIC DNA]</scope>
    <source>
        <strain evidence="23 24">FH2-C-A2</strain>
    </source>
</reference>
<dbReference type="GO" id="GO:0006508">
    <property type="term" value="P:proteolysis"/>
    <property type="evidence" value="ECO:0007669"/>
    <property type="project" value="UniProtKB-KW"/>
</dbReference>
<dbReference type="InterPro" id="IPR036950">
    <property type="entry name" value="PBP_transglycosylase"/>
</dbReference>
<dbReference type="GO" id="GO:0030288">
    <property type="term" value="C:outer membrane-bounded periplasmic space"/>
    <property type="evidence" value="ECO:0007669"/>
    <property type="project" value="TreeGrafter"/>
</dbReference>
<keyword evidence="9 20" id="KW-0812">Transmembrane</keyword>
<keyword evidence="11" id="KW-0133">Cell shape</keyword>
<keyword evidence="13 20" id="KW-1133">Transmembrane helix</keyword>
<keyword evidence="5 23" id="KW-0121">Carboxypeptidase</keyword>
<evidence type="ECO:0000313" key="24">
    <source>
        <dbReference type="Proteomes" id="UP000231912"/>
    </source>
</evidence>
<evidence type="ECO:0000256" key="3">
    <source>
        <dbReference type="ARBA" id="ARBA00007090"/>
    </source>
</evidence>
<evidence type="ECO:0000259" key="21">
    <source>
        <dbReference type="Pfam" id="PF00905"/>
    </source>
</evidence>
<dbReference type="PANTHER" id="PTHR32282">
    <property type="entry name" value="BINDING PROTEIN TRANSPEPTIDASE, PUTATIVE-RELATED"/>
    <property type="match status" value="1"/>
</dbReference>
<evidence type="ECO:0000256" key="17">
    <source>
        <dbReference type="ARBA" id="ARBA00044770"/>
    </source>
</evidence>
<evidence type="ECO:0000256" key="2">
    <source>
        <dbReference type="ARBA" id="ARBA00004752"/>
    </source>
</evidence>
<evidence type="ECO:0000256" key="4">
    <source>
        <dbReference type="ARBA" id="ARBA00007739"/>
    </source>
</evidence>
<feature type="transmembrane region" description="Helical" evidence="20">
    <location>
        <begin position="159"/>
        <end position="180"/>
    </location>
</feature>
<feature type="compositionally biased region" description="Basic and acidic residues" evidence="19">
    <location>
        <begin position="81"/>
        <end position="94"/>
    </location>
</feature>
<protein>
    <recommendedName>
        <fullName evidence="17">peptidoglycan glycosyltransferase</fullName>
        <ecNumber evidence="17">2.4.99.28</ecNumber>
    </recommendedName>
</protein>
<dbReference type="Pfam" id="PF00912">
    <property type="entry name" value="Transgly"/>
    <property type="match status" value="1"/>
</dbReference>
<dbReference type="SUPFAM" id="SSF53955">
    <property type="entry name" value="Lysozyme-like"/>
    <property type="match status" value="1"/>
</dbReference>
<evidence type="ECO:0000256" key="15">
    <source>
        <dbReference type="ARBA" id="ARBA00023268"/>
    </source>
</evidence>
<dbReference type="GO" id="GO:0009252">
    <property type="term" value="P:peptidoglycan biosynthetic process"/>
    <property type="evidence" value="ECO:0007669"/>
    <property type="project" value="UniProtKB-KW"/>
</dbReference>
<dbReference type="Gene3D" id="3.40.710.10">
    <property type="entry name" value="DD-peptidase/beta-lactamase superfamily"/>
    <property type="match status" value="1"/>
</dbReference>
<name>A0A2M9Z8Z8_9LEPT</name>
<evidence type="ECO:0000256" key="1">
    <source>
        <dbReference type="ARBA" id="ARBA00004370"/>
    </source>
</evidence>
<sequence>MLETKVRNLTDPRFECLSCGTVSRLPEGVPTGTVFKLTCYRCGNKALVQLQPKAPEPVTDRPFPKADPPIFSRNPEFQNSENKKPSKEKEESFGEKISGLISSWKKKLSPESGEERPWFQKVKTGVEYGSPTEFHRPIKTLAERLVERGKKFSFPRFRLNFWLIVLPVPFALAFLIFFWMGVIQREGEIQGLLNIFYIHQPTVIYDRDGKKVSEIFGKKTSNLEWDAYPENLKKMVLLVEDRSFFSHGGIHYSSVLRAFFVNVTSFRFKQGASTITQQLARILLNDREKSLGRKLKEAQLAYALESSLNKEQILLHYMNNVYLGHGAFGFASASDFYFGKKPKDLNVSEMIVLASLASAPNRFSPLKNPDLSLGRVEAILKSLENDGALKEDLRPSMRELYQAFNTRSPGETVYGNRKDDSPYVTEHVRKFLQTLYPDTNIYESGGFSVYTTISQPVQAELQKIVKAHVERIIKSGQVRRNRLIDPGKDSESNPFRNLVADISPALELFIDTDRFASTNGDSGLQAAVVAVDPQTGDILLMHGGTEFKSDNQFSRATGMYRQTGSTIKPILYAEAIDSGMANPATRILDAPLIYRNSVSNWMPENIGNQYDGDISLRVALAKSKNTAAVQIAEKLGLGEISETFERFFFPEEKVLKNRFRRDLSLALGSLELSPLEMASAYSAFANDGNIVRPHLIEKVVDRAGNVVFQRKDQDEFNLKWPQTRKAISPPTAEIMVDLLHGSANHAGVRNTGYKGEVAGKTGTTNEYRDAWFVGVRPGISMAVWLGYDSPSFGMGQSALGGTIAAPLWGTIAKLFDSAESGEKEEKRKYQFSQRAVTMAICPESGKLPGPDCPKKTNEIFHPSYIPSEVCPLTHKSDAKQEIIKNVF</sequence>
<keyword evidence="6" id="KW-0645">Protease</keyword>
<dbReference type="InterPro" id="IPR001264">
    <property type="entry name" value="Glyco_trans_51"/>
</dbReference>
<dbReference type="InterPro" id="IPR050396">
    <property type="entry name" value="Glycosyltr_51/Transpeptidase"/>
</dbReference>
<evidence type="ECO:0000256" key="14">
    <source>
        <dbReference type="ARBA" id="ARBA00023136"/>
    </source>
</evidence>
<dbReference type="Pfam" id="PF00905">
    <property type="entry name" value="Transpeptidase"/>
    <property type="match status" value="1"/>
</dbReference>
<comment type="similarity">
    <text evidence="4">In the N-terminal section; belongs to the glycosyltransferase 51 family.</text>
</comment>
<comment type="caution">
    <text evidence="23">The sequence shown here is derived from an EMBL/GenBank/DDBJ whole genome shotgun (WGS) entry which is preliminary data.</text>
</comment>
<evidence type="ECO:0000256" key="9">
    <source>
        <dbReference type="ARBA" id="ARBA00022692"/>
    </source>
</evidence>
<evidence type="ECO:0000256" key="12">
    <source>
        <dbReference type="ARBA" id="ARBA00022984"/>
    </source>
</evidence>
<dbReference type="GO" id="GO:0071555">
    <property type="term" value="P:cell wall organization"/>
    <property type="evidence" value="ECO:0007669"/>
    <property type="project" value="UniProtKB-KW"/>
</dbReference>
<dbReference type="InterPro" id="IPR012338">
    <property type="entry name" value="Beta-lactam/transpept-like"/>
</dbReference>
<evidence type="ECO:0000256" key="18">
    <source>
        <dbReference type="ARBA" id="ARBA00049902"/>
    </source>
</evidence>
<dbReference type="InterPro" id="IPR001460">
    <property type="entry name" value="PCN-bd_Tpept"/>
</dbReference>
<dbReference type="GO" id="GO:0008360">
    <property type="term" value="P:regulation of cell shape"/>
    <property type="evidence" value="ECO:0007669"/>
    <property type="project" value="UniProtKB-KW"/>
</dbReference>
<organism evidence="23 24">
    <name type="scientific">Leptospira wolffii</name>
    <dbReference type="NCBI Taxonomy" id="409998"/>
    <lineage>
        <taxon>Bacteria</taxon>
        <taxon>Pseudomonadati</taxon>
        <taxon>Spirochaetota</taxon>
        <taxon>Spirochaetia</taxon>
        <taxon>Leptospirales</taxon>
        <taxon>Leptospiraceae</taxon>
        <taxon>Leptospira</taxon>
    </lineage>
</organism>
<feature type="domain" description="Penicillin-binding protein transpeptidase" evidence="21">
    <location>
        <begin position="527"/>
        <end position="791"/>
    </location>
</feature>
<dbReference type="GO" id="GO:0008658">
    <property type="term" value="F:penicillin binding"/>
    <property type="evidence" value="ECO:0007669"/>
    <property type="project" value="InterPro"/>
</dbReference>
<feature type="region of interest" description="Disordered" evidence="19">
    <location>
        <begin position="53"/>
        <end position="94"/>
    </location>
</feature>
<keyword evidence="12" id="KW-0573">Peptidoglycan synthesis</keyword>
<dbReference type="GO" id="GO:0004180">
    <property type="term" value="F:carboxypeptidase activity"/>
    <property type="evidence" value="ECO:0007669"/>
    <property type="project" value="UniProtKB-KW"/>
</dbReference>
<proteinExistence type="inferred from homology"/>
<evidence type="ECO:0000256" key="5">
    <source>
        <dbReference type="ARBA" id="ARBA00022645"/>
    </source>
</evidence>
<dbReference type="GO" id="GO:0008955">
    <property type="term" value="F:peptidoglycan glycosyltransferase activity"/>
    <property type="evidence" value="ECO:0007669"/>
    <property type="project" value="UniProtKB-EC"/>
</dbReference>
<dbReference type="AlphaFoldDB" id="A0A2M9Z8Z8"/>
<keyword evidence="7" id="KW-0328">Glycosyltransferase</keyword>
<dbReference type="EC" id="2.4.99.28" evidence="17"/>
<evidence type="ECO:0000313" key="23">
    <source>
        <dbReference type="EMBL" id="PJZ64837.1"/>
    </source>
</evidence>
<evidence type="ECO:0000256" key="11">
    <source>
        <dbReference type="ARBA" id="ARBA00022960"/>
    </source>
</evidence>
<keyword evidence="8" id="KW-0808">Transferase</keyword>
<evidence type="ECO:0000259" key="22">
    <source>
        <dbReference type="Pfam" id="PF00912"/>
    </source>
</evidence>